<dbReference type="InterPro" id="IPR050481">
    <property type="entry name" value="UDP-glycosyltransf_plant"/>
</dbReference>
<evidence type="ECO:0000256" key="3">
    <source>
        <dbReference type="ARBA" id="ARBA00022676"/>
    </source>
</evidence>
<dbReference type="EC" id="2.4.1.-" evidence="7"/>
<dbReference type="GO" id="GO:0047213">
    <property type="term" value="F:anthocyanidin 3-O-glucosyltransferase activity"/>
    <property type="evidence" value="ECO:0007669"/>
    <property type="project" value="UniProtKB-EC"/>
</dbReference>
<evidence type="ECO:0000256" key="6">
    <source>
        <dbReference type="RuleBase" id="RU003718"/>
    </source>
</evidence>
<sequence>MKKAELVFIPSPGITHLIPAVGVAKLIVDRDERFSITFLIMKLRVDPKIGSYIDSMSALCKRIRFVDLPKHEPDPNQPSRFLFQRIEAQKQPVTEAVSKLVSRSELSPDSPRLAGIVVDMFCTSMIDVANEFGVPSYLFFVSSASFLALEFYIEVLHDEQKVDPTELKDSNAELVVPFLANPLPAKVLPSAMLKKEWLSLLLGQVRRFKEFKGVLVNTFEELESPAVNFFSNGNTPRVYPVGPLLNLNRDGDPDGSNTYEDIKQWLDDQPQSSVVYLCFGTLGSFDVDQVKEIACALEQSGYRFLWSLRQPPPKGKMEAPSDYLNPQEVLPEGFLDRTAGIGKIIGWAPQIDILSHSCIGGFVSHCGWNSVLESIWFDVPIATIPLYAEHQLSAFQMIVELGLAVEIKMDYRLDFFNTDGNESVIPAEEIERGLRCLMEFDPEKRKKLKEMSEKSRKAWMNGGSSYAWLNRLIQDMIDNMT</sequence>
<evidence type="ECO:0000256" key="1">
    <source>
        <dbReference type="ARBA" id="ARBA00004935"/>
    </source>
</evidence>
<evidence type="ECO:0000313" key="9">
    <source>
        <dbReference type="Proteomes" id="UP001314170"/>
    </source>
</evidence>
<keyword evidence="9" id="KW-1185">Reference proteome</keyword>
<evidence type="ECO:0000256" key="7">
    <source>
        <dbReference type="RuleBase" id="RU362057"/>
    </source>
</evidence>
<dbReference type="Proteomes" id="UP001314170">
    <property type="component" value="Unassembled WGS sequence"/>
</dbReference>
<dbReference type="InterPro" id="IPR035595">
    <property type="entry name" value="UDP_glycos_trans_CS"/>
</dbReference>
<dbReference type="PANTHER" id="PTHR48048">
    <property type="entry name" value="GLYCOSYLTRANSFERASE"/>
    <property type="match status" value="1"/>
</dbReference>
<protein>
    <recommendedName>
        <fullName evidence="7">Glycosyltransferase</fullName>
        <ecNumber evidence="7">2.4.1.-</ecNumber>
    </recommendedName>
</protein>
<dbReference type="PROSITE" id="PS00375">
    <property type="entry name" value="UDPGT"/>
    <property type="match status" value="1"/>
</dbReference>
<dbReference type="FunFam" id="3.40.50.2000:FF:000080">
    <property type="entry name" value="Glycosyltransferase"/>
    <property type="match status" value="1"/>
</dbReference>
<name>A0AAV1S2Y3_9ROSI</name>
<organism evidence="8 9">
    <name type="scientific">Dovyalis caffra</name>
    <dbReference type="NCBI Taxonomy" id="77055"/>
    <lineage>
        <taxon>Eukaryota</taxon>
        <taxon>Viridiplantae</taxon>
        <taxon>Streptophyta</taxon>
        <taxon>Embryophyta</taxon>
        <taxon>Tracheophyta</taxon>
        <taxon>Spermatophyta</taxon>
        <taxon>Magnoliopsida</taxon>
        <taxon>eudicotyledons</taxon>
        <taxon>Gunneridae</taxon>
        <taxon>Pentapetalae</taxon>
        <taxon>rosids</taxon>
        <taxon>fabids</taxon>
        <taxon>Malpighiales</taxon>
        <taxon>Salicaceae</taxon>
        <taxon>Flacourtieae</taxon>
        <taxon>Dovyalis</taxon>
    </lineage>
</organism>
<evidence type="ECO:0000256" key="5">
    <source>
        <dbReference type="ARBA" id="ARBA00047606"/>
    </source>
</evidence>
<evidence type="ECO:0000256" key="2">
    <source>
        <dbReference type="ARBA" id="ARBA00009995"/>
    </source>
</evidence>
<keyword evidence="4 6" id="KW-0808">Transferase</keyword>
<dbReference type="PANTHER" id="PTHR48048:SF45">
    <property type="entry name" value="GLYCOSYLTRANSFERASE"/>
    <property type="match status" value="1"/>
</dbReference>
<comment type="caution">
    <text evidence="8">The sequence shown here is derived from an EMBL/GenBank/DDBJ whole genome shotgun (WGS) entry which is preliminary data.</text>
</comment>
<evidence type="ECO:0000256" key="4">
    <source>
        <dbReference type="ARBA" id="ARBA00022679"/>
    </source>
</evidence>
<dbReference type="SUPFAM" id="SSF53756">
    <property type="entry name" value="UDP-Glycosyltransferase/glycogen phosphorylase"/>
    <property type="match status" value="1"/>
</dbReference>
<dbReference type="EMBL" id="CAWUPB010001166">
    <property type="protein sequence ID" value="CAK7345170.1"/>
    <property type="molecule type" value="Genomic_DNA"/>
</dbReference>
<dbReference type="Gene3D" id="3.40.50.2000">
    <property type="entry name" value="Glycogen Phosphorylase B"/>
    <property type="match status" value="2"/>
</dbReference>
<dbReference type="InterPro" id="IPR002213">
    <property type="entry name" value="UDP_glucos_trans"/>
</dbReference>
<dbReference type="Pfam" id="PF00201">
    <property type="entry name" value="UDPGT"/>
    <property type="match status" value="1"/>
</dbReference>
<proteinExistence type="inferred from homology"/>
<comment type="similarity">
    <text evidence="2 6">Belongs to the UDP-glycosyltransferase family.</text>
</comment>
<reference evidence="8 9" key="1">
    <citation type="submission" date="2024-01" db="EMBL/GenBank/DDBJ databases">
        <authorList>
            <person name="Waweru B."/>
        </authorList>
    </citation>
    <scope>NUCLEOTIDE SEQUENCE [LARGE SCALE GENOMIC DNA]</scope>
</reference>
<dbReference type="AlphaFoldDB" id="A0AAV1S2Y3"/>
<keyword evidence="3 6" id="KW-0328">Glycosyltransferase</keyword>
<dbReference type="FunFam" id="3.40.50.2000:FF:000056">
    <property type="entry name" value="Glycosyltransferase"/>
    <property type="match status" value="1"/>
</dbReference>
<comment type="pathway">
    <text evidence="1">Pigment biosynthesis; anthocyanin biosynthesis.</text>
</comment>
<evidence type="ECO:0000313" key="8">
    <source>
        <dbReference type="EMBL" id="CAK7345170.1"/>
    </source>
</evidence>
<accession>A0AAV1S2Y3</accession>
<comment type="catalytic activity">
    <reaction evidence="5">
        <text>an anthocyanidin + UDP-alpha-D-glucose + H(+) = an anthocyanidin 3-O-beta-D-glucoside + UDP</text>
        <dbReference type="Rhea" id="RHEA:20093"/>
        <dbReference type="ChEBI" id="CHEBI:15378"/>
        <dbReference type="ChEBI" id="CHEBI:16307"/>
        <dbReference type="ChEBI" id="CHEBI:58223"/>
        <dbReference type="ChEBI" id="CHEBI:58885"/>
        <dbReference type="ChEBI" id="CHEBI:143576"/>
        <dbReference type="EC" id="2.4.1.115"/>
    </reaction>
</comment>
<dbReference type="CDD" id="cd03784">
    <property type="entry name" value="GT1_Gtf-like"/>
    <property type="match status" value="1"/>
</dbReference>
<gene>
    <name evidence="8" type="ORF">DCAF_LOCUS18129</name>
</gene>